<proteinExistence type="predicted"/>
<protein>
    <submittedName>
        <fullName evidence="2">NUDIX hydrolase</fullName>
    </submittedName>
</protein>
<name>A0A2S7N103_9BACI</name>
<dbReference type="InterPro" id="IPR015797">
    <property type="entry name" value="NUDIX_hydrolase-like_dom_sf"/>
</dbReference>
<reference evidence="2 3" key="1">
    <citation type="submission" date="2017-12" db="EMBL/GenBank/DDBJ databases">
        <title>Taxonomic description and draft genome of Pradoshia cofamensis Gen. nov., sp. nov., a thermotolerant bacillale isolated from anterior gut of earthworm Eisenia fetida.</title>
        <authorList>
            <person name="Saha T."/>
            <person name="Chakraborty R."/>
        </authorList>
    </citation>
    <scope>NUCLEOTIDE SEQUENCE [LARGE SCALE GENOMIC DNA]</scope>
    <source>
        <strain evidence="2 3">EAG3</strain>
    </source>
</reference>
<evidence type="ECO:0000313" key="3">
    <source>
        <dbReference type="Proteomes" id="UP000239663"/>
    </source>
</evidence>
<sequence length="243" mass="28419">MAEFSGWNGLEKSYRIWIPKRFHEYNNSKRYEAMNMEVLKIFDEHGSQIGTSTRKEAHEKGYWHETFQVYFIDGNQRNRSIYLQKRSHLKKDFPNLFDMTVAGHLMEQETVREGVREIEEEVGIAVKYDELTYLGTFQNIIEIDRMIDKEFSHVYLYECEKPMESFILQPEEVEGIVKVSVKDLISFYTGKCSQMTAEGFIVDKGGKKVSHKQSLTKADFVPHAEDYFQAVANAISDYLSEEC</sequence>
<dbReference type="Gene3D" id="3.90.79.10">
    <property type="entry name" value="Nucleoside Triphosphate Pyrophosphohydrolase"/>
    <property type="match status" value="1"/>
</dbReference>
<keyword evidence="3" id="KW-1185">Reference proteome</keyword>
<dbReference type="PANTHER" id="PTHR10885:SF0">
    <property type="entry name" value="ISOPENTENYL-DIPHOSPHATE DELTA-ISOMERASE"/>
    <property type="match status" value="1"/>
</dbReference>
<evidence type="ECO:0000259" key="1">
    <source>
        <dbReference type="PROSITE" id="PS51462"/>
    </source>
</evidence>
<dbReference type="AlphaFoldDB" id="A0A2S7N103"/>
<dbReference type="RefSeq" id="WP_104848860.1">
    <property type="nucleotide sequence ID" value="NZ_PKOZ01000003.1"/>
</dbReference>
<dbReference type="EMBL" id="PKOZ01000003">
    <property type="protein sequence ID" value="PQD95714.1"/>
    <property type="molecule type" value="Genomic_DNA"/>
</dbReference>
<evidence type="ECO:0000313" key="2">
    <source>
        <dbReference type="EMBL" id="PQD95714.1"/>
    </source>
</evidence>
<comment type="caution">
    <text evidence="2">The sequence shown here is derived from an EMBL/GenBank/DDBJ whole genome shotgun (WGS) entry which is preliminary data.</text>
</comment>
<dbReference type="SUPFAM" id="SSF55811">
    <property type="entry name" value="Nudix"/>
    <property type="match status" value="1"/>
</dbReference>
<dbReference type="OrthoDB" id="9780586at2"/>
<dbReference type="Proteomes" id="UP000239663">
    <property type="component" value="Unassembled WGS sequence"/>
</dbReference>
<organism evidence="2 3">
    <name type="scientific">Pradoshia eiseniae</name>
    <dbReference type="NCBI Taxonomy" id="2064768"/>
    <lineage>
        <taxon>Bacteria</taxon>
        <taxon>Bacillati</taxon>
        <taxon>Bacillota</taxon>
        <taxon>Bacilli</taxon>
        <taxon>Bacillales</taxon>
        <taxon>Bacillaceae</taxon>
        <taxon>Pradoshia</taxon>
    </lineage>
</organism>
<keyword evidence="2" id="KW-0378">Hydrolase</keyword>
<dbReference type="Pfam" id="PF00293">
    <property type="entry name" value="NUDIX"/>
    <property type="match status" value="1"/>
</dbReference>
<dbReference type="InterPro" id="IPR000086">
    <property type="entry name" value="NUDIX_hydrolase_dom"/>
</dbReference>
<dbReference type="PANTHER" id="PTHR10885">
    <property type="entry name" value="ISOPENTENYL-DIPHOSPHATE DELTA-ISOMERASE"/>
    <property type="match status" value="1"/>
</dbReference>
<dbReference type="CDD" id="cd04692">
    <property type="entry name" value="NUDIX_Hydrolase"/>
    <property type="match status" value="1"/>
</dbReference>
<gene>
    <name evidence="2" type="ORF">CYL18_07420</name>
</gene>
<feature type="domain" description="Nudix hydrolase" evidence="1">
    <location>
        <begin position="62"/>
        <end position="208"/>
    </location>
</feature>
<accession>A0A2S7N103</accession>
<dbReference type="GO" id="GO:0016787">
    <property type="term" value="F:hydrolase activity"/>
    <property type="evidence" value="ECO:0007669"/>
    <property type="project" value="UniProtKB-KW"/>
</dbReference>
<dbReference type="PROSITE" id="PS51462">
    <property type="entry name" value="NUDIX"/>
    <property type="match status" value="1"/>
</dbReference>